<dbReference type="AlphaFoldDB" id="A0A139KM97"/>
<dbReference type="Gene3D" id="1.10.150.130">
    <property type="match status" value="1"/>
</dbReference>
<dbReference type="GO" id="GO:0015074">
    <property type="term" value="P:DNA integration"/>
    <property type="evidence" value="ECO:0007669"/>
    <property type="project" value="InterPro"/>
</dbReference>
<proteinExistence type="inferred from homology"/>
<dbReference type="Proteomes" id="UP000070319">
    <property type="component" value="Unassembled WGS sequence"/>
</dbReference>
<keyword evidence="3" id="KW-0233">DNA recombination</keyword>
<sequence>MKKEKSAQNSRSTFAVLFYLNTSKVKKSGKCPVMGRITVDGKSTAFSTGLELHPEVWNGKECTATGNTAEAKEVNKRIAQYRNDLIRHYGTLLENKSYVTAEILKNALQGLTLKQNTLMQEMAVLVEEKRQAVGILITASSHERYRMAYRHLKDFLQQKHEVTDIHFPQVDFAFVEAYTYYLKVDVQLSACTVNKYVKVLRKVVERAKNKGLVFSDPFFEYRPEPETSKRKWLSADEIRALMKAELKHPTEIFVRDMFIFSTFTGIAYTDLENLTHDNIGRQEDGTLCVTLNRQKTGVLAFIPLTDIPLHIMMKYQDTPFAGTDGKVFRMCTLTNADILLKKIAKTAGINKRLTYHMSRHTFATLLVMDNVDIYKISKYLGHKSVNMTERYLKYDLSIAKESAKDISTFSGENK</sequence>
<accession>A0A139KM97</accession>
<dbReference type="PROSITE" id="PS51898">
    <property type="entry name" value="TYR_RECOMBINASE"/>
    <property type="match status" value="1"/>
</dbReference>
<dbReference type="Pfam" id="PF00589">
    <property type="entry name" value="Phage_integrase"/>
    <property type="match status" value="1"/>
</dbReference>
<dbReference type="Pfam" id="PF13102">
    <property type="entry name" value="Phage_int_SAM_5"/>
    <property type="match status" value="1"/>
</dbReference>
<dbReference type="Gene3D" id="1.10.443.10">
    <property type="entry name" value="Intergrase catalytic core"/>
    <property type="match status" value="1"/>
</dbReference>
<dbReference type="PATRIC" id="fig|329854.7.peg.5673"/>
<evidence type="ECO:0000256" key="2">
    <source>
        <dbReference type="ARBA" id="ARBA00023125"/>
    </source>
</evidence>
<dbReference type="GO" id="GO:0003677">
    <property type="term" value="F:DNA binding"/>
    <property type="evidence" value="ECO:0007669"/>
    <property type="project" value="UniProtKB-KW"/>
</dbReference>
<dbReference type="InterPro" id="IPR050090">
    <property type="entry name" value="Tyrosine_recombinase_XerCD"/>
</dbReference>
<dbReference type="EMBL" id="LTDF01000180">
    <property type="protein sequence ID" value="KXT40266.1"/>
    <property type="molecule type" value="Genomic_DNA"/>
</dbReference>
<dbReference type="InterPro" id="IPR002104">
    <property type="entry name" value="Integrase_catalytic"/>
</dbReference>
<feature type="domain" description="Tyr recombinase" evidence="4">
    <location>
        <begin position="228"/>
        <end position="404"/>
    </location>
</feature>
<comment type="similarity">
    <text evidence="1">Belongs to the 'phage' integrase family.</text>
</comment>
<organism evidence="5">
    <name type="scientific">Bacteroides intestinalis</name>
    <dbReference type="NCBI Taxonomy" id="329854"/>
    <lineage>
        <taxon>Bacteria</taxon>
        <taxon>Pseudomonadati</taxon>
        <taxon>Bacteroidota</taxon>
        <taxon>Bacteroidia</taxon>
        <taxon>Bacteroidales</taxon>
        <taxon>Bacteroidaceae</taxon>
        <taxon>Bacteroides</taxon>
    </lineage>
</organism>
<protein>
    <submittedName>
        <fullName evidence="5">Site-specific recombinase, phage integrase family</fullName>
    </submittedName>
</protein>
<evidence type="ECO:0000259" key="4">
    <source>
        <dbReference type="PROSITE" id="PS51898"/>
    </source>
</evidence>
<reference evidence="5 6" key="1">
    <citation type="submission" date="2016-02" db="EMBL/GenBank/DDBJ databases">
        <authorList>
            <person name="Wen L."/>
            <person name="He K."/>
            <person name="Yang H."/>
        </authorList>
    </citation>
    <scope>NUCLEOTIDE SEQUENCE [LARGE SCALE GENOMIC DNA]</scope>
    <source>
        <strain evidence="5 6">KLE1704</strain>
    </source>
</reference>
<dbReference type="SUPFAM" id="SSF56349">
    <property type="entry name" value="DNA breaking-rejoining enzymes"/>
    <property type="match status" value="1"/>
</dbReference>
<evidence type="ECO:0000313" key="5">
    <source>
        <dbReference type="EMBL" id="KXT40266.1"/>
    </source>
</evidence>
<dbReference type="PANTHER" id="PTHR30349">
    <property type="entry name" value="PHAGE INTEGRASE-RELATED"/>
    <property type="match status" value="1"/>
</dbReference>
<dbReference type="InterPro" id="IPR013762">
    <property type="entry name" value="Integrase-like_cat_sf"/>
</dbReference>
<dbReference type="InterPro" id="IPR011010">
    <property type="entry name" value="DNA_brk_join_enz"/>
</dbReference>
<name>A0A139KM97_9BACE</name>
<dbReference type="RefSeq" id="WP_061438473.1">
    <property type="nucleotide sequence ID" value="NZ_KQ968743.1"/>
</dbReference>
<evidence type="ECO:0000256" key="3">
    <source>
        <dbReference type="ARBA" id="ARBA00023172"/>
    </source>
</evidence>
<gene>
    <name evidence="5" type="ORF">HMPREF2531_05605</name>
</gene>
<keyword evidence="2" id="KW-0238">DNA-binding</keyword>
<evidence type="ECO:0000313" key="6">
    <source>
        <dbReference type="Proteomes" id="UP000070319"/>
    </source>
</evidence>
<evidence type="ECO:0000256" key="1">
    <source>
        <dbReference type="ARBA" id="ARBA00008857"/>
    </source>
</evidence>
<dbReference type="InterPro" id="IPR025269">
    <property type="entry name" value="SAM-like_dom"/>
</dbReference>
<dbReference type="InterPro" id="IPR010998">
    <property type="entry name" value="Integrase_recombinase_N"/>
</dbReference>
<dbReference type="InterPro" id="IPR035386">
    <property type="entry name" value="Arm-DNA-bind_5"/>
</dbReference>
<dbReference type="PANTHER" id="PTHR30349:SF64">
    <property type="entry name" value="PROPHAGE INTEGRASE INTD-RELATED"/>
    <property type="match status" value="1"/>
</dbReference>
<dbReference type="GO" id="GO:0006310">
    <property type="term" value="P:DNA recombination"/>
    <property type="evidence" value="ECO:0007669"/>
    <property type="project" value="UniProtKB-KW"/>
</dbReference>
<comment type="caution">
    <text evidence="5">The sequence shown here is derived from an EMBL/GenBank/DDBJ whole genome shotgun (WGS) entry which is preliminary data.</text>
</comment>
<dbReference type="CDD" id="cd01185">
    <property type="entry name" value="INTN1_C_like"/>
    <property type="match status" value="1"/>
</dbReference>
<dbReference type="Pfam" id="PF17293">
    <property type="entry name" value="Arm-DNA-bind_5"/>
    <property type="match status" value="1"/>
</dbReference>